<evidence type="ECO:0000313" key="2">
    <source>
        <dbReference type="Proteomes" id="UP000188320"/>
    </source>
</evidence>
<name>A0A1R1PXS3_ZANCU</name>
<keyword evidence="2" id="KW-1185">Reference proteome</keyword>
<gene>
    <name evidence="1" type="ORF">AX774_g701</name>
</gene>
<protein>
    <submittedName>
        <fullName evidence="1">Uncharacterized protein</fullName>
    </submittedName>
</protein>
<reference evidence="2" key="1">
    <citation type="submission" date="2017-01" db="EMBL/GenBank/DDBJ databases">
        <authorList>
            <person name="Wang Y."/>
            <person name="White M."/>
            <person name="Kvist S."/>
            <person name="Moncalvo J.-M."/>
        </authorList>
    </citation>
    <scope>NUCLEOTIDE SEQUENCE [LARGE SCALE GENOMIC DNA]</scope>
    <source>
        <strain evidence="2">COL-18-3</strain>
    </source>
</reference>
<dbReference type="AlphaFoldDB" id="A0A1R1PXS3"/>
<proteinExistence type="predicted"/>
<evidence type="ECO:0000313" key="1">
    <source>
        <dbReference type="EMBL" id="OMH85753.1"/>
    </source>
</evidence>
<accession>A0A1R1PXS3</accession>
<comment type="caution">
    <text evidence="1">The sequence shown here is derived from an EMBL/GenBank/DDBJ whole genome shotgun (WGS) entry which is preliminary data.</text>
</comment>
<sequence length="390" mass="43123">MYKKLIEKEKQELNQALLSSLRLCDLGLGDDSTTASKSVSTTPNKPFNEMGCVFEDFIDTNGNDLLAESVFGVSGGYKSKAQINEKPEDADKGINSGLANFSNVNTSSTKNEDTWPTQTGFMLQHTDDKLADLSKFELAPGFDLLKILDGTTQLVKPHPLTERENTPVLKSLYSTCLGNLFGVCSTWQLSTTPNKPFNEMGCVFEDFIDTNGNDLLAESVFGVSGGYKSKAQINEKPEDADKGINSGLANFSNVNTSSTKNEDTWPTQTGFMLQHTDDKLADLSKFELAPGFDLLKILDGTTQLVKPHPLTGGKMMGKKGCVEAKERTWLYFLKKMALAQQDSKRNSLLKQITSRANRLEIGLQTRDDTIKLDRTRKHACLEIPVLHMLR</sequence>
<organism evidence="1 2">
    <name type="scientific">Zancudomyces culisetae</name>
    <name type="common">Gut fungus</name>
    <name type="synonym">Smittium culisetae</name>
    <dbReference type="NCBI Taxonomy" id="1213189"/>
    <lineage>
        <taxon>Eukaryota</taxon>
        <taxon>Fungi</taxon>
        <taxon>Fungi incertae sedis</taxon>
        <taxon>Zoopagomycota</taxon>
        <taxon>Kickxellomycotina</taxon>
        <taxon>Harpellomycetes</taxon>
        <taxon>Harpellales</taxon>
        <taxon>Legeriomycetaceae</taxon>
        <taxon>Zancudomyces</taxon>
    </lineage>
</organism>
<dbReference type="EMBL" id="LSSK01000049">
    <property type="protein sequence ID" value="OMH85753.1"/>
    <property type="molecule type" value="Genomic_DNA"/>
</dbReference>
<dbReference type="Proteomes" id="UP000188320">
    <property type="component" value="Unassembled WGS sequence"/>
</dbReference>